<evidence type="ECO:0000256" key="2">
    <source>
        <dbReference type="SAM" id="Phobius"/>
    </source>
</evidence>
<sequence length="356" mass="40084">MSKILCALLVLRVATGHSIITKSMLYGVGESSLEPVQLATKPPEAVTERLSRIRQTPKELLRSLGYIGSEDHFEGRQMLERNSDIQDLPGEPTEDDEPVTERLSRIRQTPKELLRSLGYIKNEEDFEGRNTSEDYLVTQDPSGESTDDDYYYTDATPTPYTTSMPEQPTKVVQIARREQTAVTESSKNRTKLYPVGRLWERTMPPRPMPGFMAILDAMFSCMWSGLGFECFSLKVVPMFRAMMGFPPVNPFGHPYYVLPRTSDVAESKKDEDDEQGRRRRRRFWGLKIVKGAMIGLAAVKTLVLPALSVLSIMSGKAIIFSLAAVILTVAAGWSTAKSADRRVYNTQPSDTPYYMM</sequence>
<feature type="compositionally biased region" description="Low complexity" evidence="1">
    <location>
        <begin position="152"/>
        <end position="162"/>
    </location>
</feature>
<feature type="region of interest" description="Disordered" evidence="1">
    <location>
        <begin position="130"/>
        <end position="167"/>
    </location>
</feature>
<dbReference type="EMBL" id="WIXP02000006">
    <property type="protein sequence ID" value="KAF6209863.1"/>
    <property type="molecule type" value="Genomic_DNA"/>
</dbReference>
<feature type="transmembrane region" description="Helical" evidence="2">
    <location>
        <begin position="288"/>
        <end position="312"/>
    </location>
</feature>
<dbReference type="Proteomes" id="UP000466442">
    <property type="component" value="Unassembled WGS sequence"/>
</dbReference>
<feature type="transmembrane region" description="Helical" evidence="2">
    <location>
        <begin position="318"/>
        <end position="336"/>
    </location>
</feature>
<keyword evidence="3" id="KW-0732">Signal</keyword>
<feature type="signal peptide" evidence="3">
    <location>
        <begin position="1"/>
        <end position="16"/>
    </location>
</feature>
<dbReference type="OrthoDB" id="10647388at2759"/>
<keyword evidence="5" id="KW-1185">Reference proteome</keyword>
<organism evidence="4 5">
    <name type="scientific">Apolygus lucorum</name>
    <name type="common">Small green plant bug</name>
    <name type="synonym">Lygocoris lucorum</name>
    <dbReference type="NCBI Taxonomy" id="248454"/>
    <lineage>
        <taxon>Eukaryota</taxon>
        <taxon>Metazoa</taxon>
        <taxon>Ecdysozoa</taxon>
        <taxon>Arthropoda</taxon>
        <taxon>Hexapoda</taxon>
        <taxon>Insecta</taxon>
        <taxon>Pterygota</taxon>
        <taxon>Neoptera</taxon>
        <taxon>Paraneoptera</taxon>
        <taxon>Hemiptera</taxon>
        <taxon>Heteroptera</taxon>
        <taxon>Panheteroptera</taxon>
        <taxon>Cimicomorpha</taxon>
        <taxon>Miridae</taxon>
        <taxon>Mirini</taxon>
        <taxon>Apolygus</taxon>
    </lineage>
</organism>
<evidence type="ECO:0000313" key="4">
    <source>
        <dbReference type="EMBL" id="KAF6209863.1"/>
    </source>
</evidence>
<protein>
    <submittedName>
        <fullName evidence="4">Uncharacterized protein</fullName>
    </submittedName>
</protein>
<name>A0A8S9XLN2_APOLU</name>
<evidence type="ECO:0000313" key="5">
    <source>
        <dbReference type="Proteomes" id="UP000466442"/>
    </source>
</evidence>
<keyword evidence="2" id="KW-1133">Transmembrane helix</keyword>
<accession>A0A8S9XLN2</accession>
<feature type="chain" id="PRO_5035794645" evidence="3">
    <location>
        <begin position="17"/>
        <end position="356"/>
    </location>
</feature>
<dbReference type="AlphaFoldDB" id="A0A8S9XLN2"/>
<reference evidence="4" key="1">
    <citation type="journal article" date="2021" name="Mol. Ecol. Resour.">
        <title>Apolygus lucorum genome provides insights into omnivorousness and mesophyll feeding.</title>
        <authorList>
            <person name="Liu Y."/>
            <person name="Liu H."/>
            <person name="Wang H."/>
            <person name="Huang T."/>
            <person name="Liu B."/>
            <person name="Yang B."/>
            <person name="Yin L."/>
            <person name="Li B."/>
            <person name="Zhang Y."/>
            <person name="Zhang S."/>
            <person name="Jiang F."/>
            <person name="Zhang X."/>
            <person name="Ren Y."/>
            <person name="Wang B."/>
            <person name="Wang S."/>
            <person name="Lu Y."/>
            <person name="Wu K."/>
            <person name="Fan W."/>
            <person name="Wang G."/>
        </authorList>
    </citation>
    <scope>NUCLEOTIDE SEQUENCE</scope>
    <source>
        <strain evidence="4">12Hb</strain>
    </source>
</reference>
<evidence type="ECO:0000256" key="3">
    <source>
        <dbReference type="SAM" id="SignalP"/>
    </source>
</evidence>
<feature type="transmembrane region" description="Helical" evidence="2">
    <location>
        <begin position="211"/>
        <end position="233"/>
    </location>
</feature>
<proteinExistence type="predicted"/>
<comment type="caution">
    <text evidence="4">The sequence shown here is derived from an EMBL/GenBank/DDBJ whole genome shotgun (WGS) entry which is preliminary data.</text>
</comment>
<keyword evidence="2" id="KW-0812">Transmembrane</keyword>
<gene>
    <name evidence="4" type="ORF">GE061_015616</name>
</gene>
<keyword evidence="2" id="KW-0472">Membrane</keyword>
<evidence type="ECO:0000256" key="1">
    <source>
        <dbReference type="SAM" id="MobiDB-lite"/>
    </source>
</evidence>